<evidence type="ECO:0000313" key="4">
    <source>
        <dbReference type="Proteomes" id="UP000603453"/>
    </source>
</evidence>
<feature type="region of interest" description="Disordered" evidence="1">
    <location>
        <begin position="23"/>
        <end position="98"/>
    </location>
</feature>
<feature type="chain" id="PRO_5034781457" evidence="2">
    <location>
        <begin position="22"/>
        <end position="98"/>
    </location>
</feature>
<evidence type="ECO:0000256" key="1">
    <source>
        <dbReference type="SAM" id="MobiDB-lite"/>
    </source>
</evidence>
<keyword evidence="2" id="KW-0732">Signal</keyword>
<dbReference type="AlphaFoldDB" id="A0A8H7QKJ9"/>
<feature type="compositionally biased region" description="Gly residues" evidence="1">
    <location>
        <begin position="73"/>
        <end position="85"/>
    </location>
</feature>
<feature type="compositionally biased region" description="Gly residues" evidence="1">
    <location>
        <begin position="43"/>
        <end position="53"/>
    </location>
</feature>
<evidence type="ECO:0000256" key="2">
    <source>
        <dbReference type="SAM" id="SignalP"/>
    </source>
</evidence>
<evidence type="ECO:0000313" key="3">
    <source>
        <dbReference type="EMBL" id="KAG2194037.1"/>
    </source>
</evidence>
<accession>A0A8H7QKJ9</accession>
<feature type="signal peptide" evidence="2">
    <location>
        <begin position="1"/>
        <end position="21"/>
    </location>
</feature>
<dbReference type="Proteomes" id="UP000603453">
    <property type="component" value="Unassembled WGS sequence"/>
</dbReference>
<reference evidence="3" key="1">
    <citation type="submission" date="2020-12" db="EMBL/GenBank/DDBJ databases">
        <title>Metabolic potential, ecology and presence of endohyphal bacteria is reflected in genomic diversity of Mucoromycotina.</title>
        <authorList>
            <person name="Muszewska A."/>
            <person name="Okrasinska A."/>
            <person name="Steczkiewicz K."/>
            <person name="Drgas O."/>
            <person name="Orlowska M."/>
            <person name="Perlinska-Lenart U."/>
            <person name="Aleksandrzak-Piekarczyk T."/>
            <person name="Szatraj K."/>
            <person name="Zielenkiewicz U."/>
            <person name="Pilsyk S."/>
            <person name="Malc E."/>
            <person name="Mieczkowski P."/>
            <person name="Kruszewska J.S."/>
            <person name="Biernat P."/>
            <person name="Pawlowska J."/>
        </authorList>
    </citation>
    <scope>NUCLEOTIDE SEQUENCE</scope>
    <source>
        <strain evidence="3">WA0000017839</strain>
    </source>
</reference>
<dbReference type="EMBL" id="JAEPRD010000208">
    <property type="protein sequence ID" value="KAG2194037.1"/>
    <property type="molecule type" value="Genomic_DNA"/>
</dbReference>
<proteinExistence type="predicted"/>
<keyword evidence="4" id="KW-1185">Reference proteome</keyword>
<protein>
    <submittedName>
        <fullName evidence="3">Uncharacterized protein</fullName>
    </submittedName>
</protein>
<gene>
    <name evidence="3" type="ORF">INT47_009928</name>
</gene>
<feature type="compositionally biased region" description="Low complexity" evidence="1">
    <location>
        <begin position="54"/>
        <end position="63"/>
    </location>
</feature>
<comment type="caution">
    <text evidence="3">The sequence shown here is derived from an EMBL/GenBank/DDBJ whole genome shotgun (WGS) entry which is preliminary data.</text>
</comment>
<feature type="compositionally biased region" description="Low complexity" evidence="1">
    <location>
        <begin position="86"/>
        <end position="98"/>
    </location>
</feature>
<organism evidence="3 4">
    <name type="scientific">Mucor saturninus</name>
    <dbReference type="NCBI Taxonomy" id="64648"/>
    <lineage>
        <taxon>Eukaryota</taxon>
        <taxon>Fungi</taxon>
        <taxon>Fungi incertae sedis</taxon>
        <taxon>Mucoromycota</taxon>
        <taxon>Mucoromycotina</taxon>
        <taxon>Mucoromycetes</taxon>
        <taxon>Mucorales</taxon>
        <taxon>Mucorineae</taxon>
        <taxon>Mucoraceae</taxon>
        <taxon>Mucor</taxon>
    </lineage>
</organism>
<sequence length="98" mass="9854">MRSSIILFIALATLMMALVHAHTERSGTPQQSGLRIKKRGSPYGRGGRGGPSGQSGQRGQRSPSEVRPQGKPAAGGGGGPLGILGGSSLPLVGNVIGL</sequence>
<name>A0A8H7QKJ9_9FUNG</name>